<evidence type="ECO:0000313" key="3">
    <source>
        <dbReference type="EMBL" id="GAA93590.1"/>
    </source>
</evidence>
<dbReference type="EMBL" id="BABT02000007">
    <property type="protein sequence ID" value="GAA93590.1"/>
    <property type="molecule type" value="Genomic_DNA"/>
</dbReference>
<proteinExistence type="predicted"/>
<evidence type="ECO:0000256" key="1">
    <source>
        <dbReference type="PIRSR" id="PIRSR613078-1"/>
    </source>
</evidence>
<evidence type="ECO:0008006" key="5">
    <source>
        <dbReference type="Google" id="ProtNLM"/>
    </source>
</evidence>
<dbReference type="SUPFAM" id="SSF53254">
    <property type="entry name" value="Phosphoglycerate mutase-like"/>
    <property type="match status" value="1"/>
</dbReference>
<dbReference type="Gene3D" id="3.40.50.1240">
    <property type="entry name" value="Phosphoglycerate mutase-like"/>
    <property type="match status" value="1"/>
</dbReference>
<dbReference type="RefSeq" id="XP_014566384.1">
    <property type="nucleotide sequence ID" value="XM_014710898.1"/>
</dbReference>
<dbReference type="GO" id="GO:0046390">
    <property type="term" value="P:ribose phosphate biosynthetic process"/>
    <property type="evidence" value="ECO:0007669"/>
    <property type="project" value="TreeGrafter"/>
</dbReference>
<dbReference type="InterPro" id="IPR029033">
    <property type="entry name" value="His_PPase_superfam"/>
</dbReference>
<feature type="binding site" evidence="2">
    <location>
        <position position="69"/>
    </location>
    <ligand>
        <name>substrate</name>
    </ligand>
</feature>
<gene>
    <name evidence="3" type="primary">Mo00234</name>
    <name evidence="3" type="ORF">E5Q_00234</name>
</gene>
<protein>
    <recommendedName>
        <fullName evidence="5">Phosphoglycerate mutase</fullName>
    </recommendedName>
</protein>
<dbReference type="HOGENOM" id="CLU_033323_13_0_1"/>
<reference evidence="3 4" key="2">
    <citation type="journal article" date="2012" name="Open Biol.">
        <title>Characteristics of nucleosomes and linker DNA regions on the genome of the basidiomycete Mixia osmundae revealed by mono- and dinucleosome mapping.</title>
        <authorList>
            <person name="Nishida H."/>
            <person name="Kondo S."/>
            <person name="Matsumoto T."/>
            <person name="Suzuki Y."/>
            <person name="Yoshikawa H."/>
            <person name="Taylor T.D."/>
            <person name="Sugiyama J."/>
        </authorList>
    </citation>
    <scope>NUCLEOTIDE SEQUENCE [LARGE SCALE GENOMIC DNA]</scope>
    <source>
        <strain evidence="4">CBS 9802 / IAM 14324 / JCM 22182 / KY 12970</strain>
    </source>
</reference>
<dbReference type="PANTHER" id="PTHR48100:SF15">
    <property type="entry name" value="SEDOHEPTULOSE 1,7-BISPHOSPHATASE"/>
    <property type="match status" value="1"/>
</dbReference>
<sequence length="233" mass="26384">MAPRLPRVYVVRHGETEWSLSGQHTGTSDIPLTANGEKTVRELGKQIAGPGKLLCPQTISHVYLSPRKRAQRTFELLFESLNEDDHKYMCRHLQTTDDVREWDYGAYEGLTSEEIREKHDPDWDIWTKGCPDGESPDKMQERVDKVVHTVAKVHEEHWQKVKSGQRGDAGGEGGDVLIVTHGHFSKTFLTRWCKLPLKDGRIFVVDAGGVSVGGYQHHDLKEQSLLAMNLYAL</sequence>
<dbReference type="InterPro" id="IPR050275">
    <property type="entry name" value="PGM_Phosphatase"/>
</dbReference>
<dbReference type="AlphaFoldDB" id="G7DSN0"/>
<dbReference type="OMA" id="GWLIWRD"/>
<evidence type="ECO:0000313" key="4">
    <source>
        <dbReference type="Proteomes" id="UP000009131"/>
    </source>
</evidence>
<dbReference type="OrthoDB" id="4818801at2759"/>
<dbReference type="InterPro" id="IPR013078">
    <property type="entry name" value="His_Pase_superF_clade-1"/>
</dbReference>
<dbReference type="SMART" id="SM00855">
    <property type="entry name" value="PGAM"/>
    <property type="match status" value="1"/>
</dbReference>
<accession>G7DSN0</accession>
<feature type="binding site" evidence="2">
    <location>
        <begin position="25"/>
        <end position="26"/>
    </location>
    <ligand>
        <name>substrate</name>
    </ligand>
</feature>
<dbReference type="CDD" id="cd07067">
    <property type="entry name" value="HP_PGM_like"/>
    <property type="match status" value="1"/>
</dbReference>
<dbReference type="GO" id="GO:0050278">
    <property type="term" value="F:sedoheptulose-bisphosphatase activity"/>
    <property type="evidence" value="ECO:0007669"/>
    <property type="project" value="TreeGrafter"/>
</dbReference>
<evidence type="ECO:0000256" key="2">
    <source>
        <dbReference type="PIRSR" id="PIRSR613078-2"/>
    </source>
</evidence>
<dbReference type="Pfam" id="PF00300">
    <property type="entry name" value="His_Phos_1"/>
    <property type="match status" value="1"/>
</dbReference>
<feature type="active site" description="Proton donor/acceptor" evidence="1">
    <location>
        <position position="101"/>
    </location>
</feature>
<comment type="caution">
    <text evidence="3">The sequence shown here is derived from an EMBL/GenBank/DDBJ whole genome shotgun (WGS) entry which is preliminary data.</text>
</comment>
<dbReference type="PANTHER" id="PTHR48100">
    <property type="entry name" value="BROAD-SPECIFICITY PHOSPHATASE YOR283W-RELATED"/>
    <property type="match status" value="1"/>
</dbReference>
<feature type="active site" description="Tele-phosphohistidine intermediate" evidence="1">
    <location>
        <position position="13"/>
    </location>
</feature>
<dbReference type="STRING" id="764103.G7DSN0"/>
<dbReference type="eggNOG" id="KOG0235">
    <property type="taxonomic scope" value="Eukaryota"/>
</dbReference>
<name>G7DSN0_MIXOS</name>
<keyword evidence="4" id="KW-1185">Reference proteome</keyword>
<dbReference type="Proteomes" id="UP000009131">
    <property type="component" value="Unassembled WGS sequence"/>
</dbReference>
<dbReference type="InParanoid" id="G7DSN0"/>
<reference evidence="3 4" key="1">
    <citation type="journal article" date="2011" name="J. Gen. Appl. Microbiol.">
        <title>Draft genome sequencing of the enigmatic basidiomycete Mixia osmundae.</title>
        <authorList>
            <person name="Nishida H."/>
            <person name="Nagatsuka Y."/>
            <person name="Sugiyama J."/>
        </authorList>
    </citation>
    <scope>NUCLEOTIDE SEQUENCE [LARGE SCALE GENOMIC DNA]</scope>
    <source>
        <strain evidence="4">CBS 9802 / IAM 14324 / JCM 22182 / KY 12970</strain>
    </source>
</reference>
<feature type="binding site" evidence="2">
    <location>
        <begin position="101"/>
        <end position="104"/>
    </location>
    <ligand>
        <name>substrate</name>
    </ligand>
</feature>
<organism evidence="3 4">
    <name type="scientific">Mixia osmundae (strain CBS 9802 / IAM 14324 / JCM 22182 / KY 12970)</name>
    <dbReference type="NCBI Taxonomy" id="764103"/>
    <lineage>
        <taxon>Eukaryota</taxon>
        <taxon>Fungi</taxon>
        <taxon>Dikarya</taxon>
        <taxon>Basidiomycota</taxon>
        <taxon>Pucciniomycotina</taxon>
        <taxon>Mixiomycetes</taxon>
        <taxon>Mixiales</taxon>
        <taxon>Mixiaceae</taxon>
        <taxon>Mixia</taxon>
    </lineage>
</organism>